<dbReference type="GO" id="GO:0009791">
    <property type="term" value="P:post-embryonic development"/>
    <property type="evidence" value="ECO:0007669"/>
    <property type="project" value="UniProtKB-ARBA"/>
</dbReference>
<reference evidence="11" key="1">
    <citation type="journal article" date="2023" name="bioRxiv">
        <title>Scaffold-level genome assemblies of two parasitoid biocontrol wasps reveal the parthenogenesis mechanism and an associated novel virus.</title>
        <authorList>
            <person name="Inwood S."/>
            <person name="Skelly J."/>
            <person name="Guhlin J."/>
            <person name="Harrop T."/>
            <person name="Goldson S."/>
            <person name="Dearden P."/>
        </authorList>
    </citation>
    <scope>NUCLEOTIDE SEQUENCE</scope>
    <source>
        <strain evidence="11">Irish</strain>
        <tissue evidence="11">Whole body</tissue>
    </source>
</reference>
<dbReference type="InterPro" id="IPR003656">
    <property type="entry name" value="Znf_BED"/>
</dbReference>
<proteinExistence type="predicted"/>
<organism evidence="11 12">
    <name type="scientific">Microctonus aethiopoides</name>
    <dbReference type="NCBI Taxonomy" id="144406"/>
    <lineage>
        <taxon>Eukaryota</taxon>
        <taxon>Metazoa</taxon>
        <taxon>Ecdysozoa</taxon>
        <taxon>Arthropoda</taxon>
        <taxon>Hexapoda</taxon>
        <taxon>Insecta</taxon>
        <taxon>Pterygota</taxon>
        <taxon>Neoptera</taxon>
        <taxon>Endopterygota</taxon>
        <taxon>Hymenoptera</taxon>
        <taxon>Apocrita</taxon>
        <taxon>Ichneumonoidea</taxon>
        <taxon>Braconidae</taxon>
        <taxon>Euphorinae</taxon>
        <taxon>Microctonus</taxon>
    </lineage>
</organism>
<evidence type="ECO:0000256" key="3">
    <source>
        <dbReference type="ARBA" id="ARBA00022771"/>
    </source>
</evidence>
<dbReference type="GO" id="GO:0003677">
    <property type="term" value="F:DNA binding"/>
    <property type="evidence" value="ECO:0007669"/>
    <property type="project" value="UniProtKB-KW"/>
</dbReference>
<dbReference type="GO" id="GO:0008270">
    <property type="term" value="F:zinc ion binding"/>
    <property type="evidence" value="ECO:0007669"/>
    <property type="project" value="UniProtKB-KW"/>
</dbReference>
<evidence type="ECO:0000256" key="4">
    <source>
        <dbReference type="ARBA" id="ARBA00022833"/>
    </source>
</evidence>
<evidence type="ECO:0000256" key="7">
    <source>
        <dbReference type="ARBA" id="ARBA00023163"/>
    </source>
</evidence>
<reference evidence="11" key="2">
    <citation type="submission" date="2023-03" db="EMBL/GenBank/DDBJ databases">
        <authorList>
            <person name="Inwood S.N."/>
            <person name="Skelly J.G."/>
            <person name="Guhlin J."/>
            <person name="Harrop T.W.R."/>
            <person name="Goldson S.G."/>
            <person name="Dearden P.K."/>
        </authorList>
    </citation>
    <scope>NUCLEOTIDE SEQUENCE</scope>
    <source>
        <strain evidence="11">Irish</strain>
        <tissue evidence="11">Whole body</tissue>
    </source>
</reference>
<dbReference type="InterPro" id="IPR012337">
    <property type="entry name" value="RNaseH-like_sf"/>
</dbReference>
<keyword evidence="12" id="KW-1185">Reference proteome</keyword>
<keyword evidence="3 9" id="KW-0863">Zinc-finger</keyword>
<evidence type="ECO:0000256" key="8">
    <source>
        <dbReference type="ARBA" id="ARBA00023242"/>
    </source>
</evidence>
<evidence type="ECO:0000313" key="11">
    <source>
        <dbReference type="EMBL" id="KAK0164043.1"/>
    </source>
</evidence>
<dbReference type="Proteomes" id="UP001168990">
    <property type="component" value="Unassembled WGS sequence"/>
</dbReference>
<dbReference type="Pfam" id="PF05699">
    <property type="entry name" value="Dimer_Tnp_hAT"/>
    <property type="match status" value="1"/>
</dbReference>
<dbReference type="InterPro" id="IPR008906">
    <property type="entry name" value="HATC_C_dom"/>
</dbReference>
<dbReference type="PANTHER" id="PTHR46481:SF10">
    <property type="entry name" value="ZINC FINGER BED DOMAIN-CONTAINING PROTEIN 39"/>
    <property type="match status" value="1"/>
</dbReference>
<name>A0AA39F6V1_9HYME</name>
<dbReference type="InterPro" id="IPR036236">
    <property type="entry name" value="Znf_C2H2_sf"/>
</dbReference>
<protein>
    <recommendedName>
        <fullName evidence="10">BED-type domain-containing protein</fullName>
    </recommendedName>
</protein>
<dbReference type="EMBL" id="JAQQBS010001422">
    <property type="protein sequence ID" value="KAK0164043.1"/>
    <property type="molecule type" value="Genomic_DNA"/>
</dbReference>
<dbReference type="SUPFAM" id="SSF57667">
    <property type="entry name" value="beta-beta-alpha zinc fingers"/>
    <property type="match status" value="1"/>
</dbReference>
<feature type="domain" description="BED-type" evidence="10">
    <location>
        <begin position="37"/>
        <end position="95"/>
    </location>
</feature>
<evidence type="ECO:0000313" key="12">
    <source>
        <dbReference type="Proteomes" id="UP001168990"/>
    </source>
</evidence>
<evidence type="ECO:0000256" key="1">
    <source>
        <dbReference type="ARBA" id="ARBA00004123"/>
    </source>
</evidence>
<dbReference type="InterPro" id="IPR052035">
    <property type="entry name" value="ZnF_BED_domain_contain"/>
</dbReference>
<comment type="subcellular location">
    <subcellularLocation>
        <location evidence="1">Nucleus</location>
    </subcellularLocation>
</comment>
<evidence type="ECO:0000256" key="2">
    <source>
        <dbReference type="ARBA" id="ARBA00022723"/>
    </source>
</evidence>
<evidence type="ECO:0000259" key="10">
    <source>
        <dbReference type="PROSITE" id="PS50808"/>
    </source>
</evidence>
<keyword evidence="8" id="KW-0539">Nucleus</keyword>
<dbReference type="Pfam" id="PF02892">
    <property type="entry name" value="zf-BED"/>
    <property type="match status" value="1"/>
</dbReference>
<dbReference type="PANTHER" id="PTHR46481">
    <property type="entry name" value="ZINC FINGER BED DOMAIN-CONTAINING PROTEIN 4"/>
    <property type="match status" value="1"/>
</dbReference>
<evidence type="ECO:0000256" key="9">
    <source>
        <dbReference type="PROSITE-ProRule" id="PRU00027"/>
    </source>
</evidence>
<evidence type="ECO:0000256" key="5">
    <source>
        <dbReference type="ARBA" id="ARBA00023015"/>
    </source>
</evidence>
<keyword evidence="4" id="KW-0862">Zinc</keyword>
<keyword evidence="2" id="KW-0479">Metal-binding</keyword>
<dbReference type="AlphaFoldDB" id="A0AA39F6V1"/>
<gene>
    <name evidence="11" type="ORF">PV328_002713</name>
</gene>
<comment type="caution">
    <text evidence="11">The sequence shown here is derived from an EMBL/GenBank/DDBJ whole genome shotgun (WGS) entry which is preliminary data.</text>
</comment>
<dbReference type="SUPFAM" id="SSF53098">
    <property type="entry name" value="Ribonuclease H-like"/>
    <property type="match status" value="1"/>
</dbReference>
<dbReference type="GO" id="GO:0005634">
    <property type="term" value="C:nucleus"/>
    <property type="evidence" value="ECO:0007669"/>
    <property type="project" value="UniProtKB-SubCell"/>
</dbReference>
<keyword evidence="5" id="KW-0805">Transcription regulation</keyword>
<dbReference type="SMART" id="SM00614">
    <property type="entry name" value="ZnF_BED"/>
    <property type="match status" value="1"/>
</dbReference>
<sequence length="712" mass="81146">MSSPETEESKGEFQLEISKLMEEKHIYKYSKLVVPSSMRSIYWRFFGFPATENGKILTKVKIVCTICHTQIAYNRNTSNLRMHLQNKHNQTLIELETNKPPKKQYVPHSIKEKRVLKKSKNNISNSSSHIYATSIDESVNINDDIEFVTDSNVSLTNLEEDIIIESPIIVPRKRASSTKDYQVSYVQPDDNTIQTVSTDEKTVSDAITEFIIIDLQLPEIVEGRGFQRLIATLKSPCEIPSKNKLDEDIIPKVYENFRETIMESLSCITSEIGLAFDEWKSNTNETFMTVSIYYQNPGESTLETKVLNTFHTPLSWGESQWGLAIDSLFSEWDLNYEKITAVVVASVRSELSSALSNRGLTIVPCLLHTLQLCAQSCFENVDVAIILNKCRAIIGAISKNSALSESIRMQEPSLEMEENPIVMDCPSIWISTYNMIDQMVLRRNIISVMLETIDGIDQDAVELSDDQWKIMEDLVRVLEPFKVTILTLSEEKMPIISLLKPLLWQLVSSHMKPKDTDSDLARSLKESLSEMLIDRYADSNVALLLQIATTLDPRFKQLPYATEEDKNMASKPIKEMLVKLIEDEGEHQVNEDNIVELSRKKSRLSGMVMLLGNYCTIKNRMPSEEKADLELIQYQAEPTAPLHYCPLQWWAKITAKCPNLSKLARRYNCVPACCAPPSRIPSEMQILYHSRRTALPPHLIDKLLFLHGNHIV</sequence>
<keyword evidence="7" id="KW-0804">Transcription</keyword>
<accession>A0AA39F6V1</accession>
<evidence type="ECO:0000256" key="6">
    <source>
        <dbReference type="ARBA" id="ARBA00023125"/>
    </source>
</evidence>
<dbReference type="GO" id="GO:0046983">
    <property type="term" value="F:protein dimerization activity"/>
    <property type="evidence" value="ECO:0007669"/>
    <property type="project" value="InterPro"/>
</dbReference>
<keyword evidence="6" id="KW-0238">DNA-binding</keyword>
<dbReference type="PROSITE" id="PS50808">
    <property type="entry name" value="ZF_BED"/>
    <property type="match status" value="1"/>
</dbReference>